<gene>
    <name evidence="3" type="ORF">SAMN05660976_03802</name>
</gene>
<sequence length="374" mass="40313">MHQRNRPKHSRGDGRLAELDLLRFIAALAVVAFHYLVAYASVWGDRPAALFPAVAPVAGLGILGVELFFVISGFVILMTVWGRGLGAFARSRFVRLYPAYWISLGAVAALYGLTGATALDPKLSTGGYLVNATMFQRLVQVGDASGVYWSLWAELRFYLLISILVIAGVTYGRVLAFCGVWLAAAVGAELLGNEIVNEVVMPRYAPYFVAGMALYLIHQRGSAWLPWVYVVAGYGISIHSALERVHGRIKVAGFKNMPVTDTGVIITITLVFGVMALVALGLLRLPATRALTALGATTYPLYLFHGVVAVALIPALTGTLPPWAVATVTTLAALLLSYLVHTFAERPIQRLLKPRARRQTAATPGIQVEKASVP</sequence>
<name>A0A1H7UI79_9ACTN</name>
<keyword evidence="1" id="KW-0812">Transmembrane</keyword>
<dbReference type="Pfam" id="PF01757">
    <property type="entry name" value="Acyl_transf_3"/>
    <property type="match status" value="1"/>
</dbReference>
<keyword evidence="1" id="KW-0472">Membrane</keyword>
<proteinExistence type="predicted"/>
<keyword evidence="4" id="KW-1185">Reference proteome</keyword>
<feature type="transmembrane region" description="Helical" evidence="1">
    <location>
        <begin position="299"/>
        <end position="317"/>
    </location>
</feature>
<feature type="transmembrane region" description="Helical" evidence="1">
    <location>
        <begin position="21"/>
        <end position="42"/>
    </location>
</feature>
<dbReference type="GO" id="GO:0016787">
    <property type="term" value="F:hydrolase activity"/>
    <property type="evidence" value="ECO:0007669"/>
    <property type="project" value="UniProtKB-KW"/>
</dbReference>
<keyword evidence="1" id="KW-1133">Transmembrane helix</keyword>
<feature type="transmembrane region" description="Helical" evidence="1">
    <location>
        <begin position="224"/>
        <end position="242"/>
    </location>
</feature>
<evidence type="ECO:0000313" key="4">
    <source>
        <dbReference type="Proteomes" id="UP000198953"/>
    </source>
</evidence>
<dbReference type="Proteomes" id="UP000198953">
    <property type="component" value="Unassembled WGS sequence"/>
</dbReference>
<dbReference type="RefSeq" id="WP_091101839.1">
    <property type="nucleotide sequence ID" value="NZ_FOBF01000008.1"/>
</dbReference>
<evidence type="ECO:0000256" key="1">
    <source>
        <dbReference type="SAM" id="Phobius"/>
    </source>
</evidence>
<dbReference type="GO" id="GO:0009103">
    <property type="term" value="P:lipopolysaccharide biosynthetic process"/>
    <property type="evidence" value="ECO:0007669"/>
    <property type="project" value="TreeGrafter"/>
</dbReference>
<keyword evidence="3" id="KW-0808">Transferase</keyword>
<feature type="transmembrane region" description="Helical" evidence="1">
    <location>
        <begin position="54"/>
        <end position="81"/>
    </location>
</feature>
<feature type="domain" description="Acyltransferase 3" evidence="2">
    <location>
        <begin position="17"/>
        <end position="340"/>
    </location>
</feature>
<evidence type="ECO:0000259" key="2">
    <source>
        <dbReference type="Pfam" id="PF01757"/>
    </source>
</evidence>
<dbReference type="AlphaFoldDB" id="A0A1H7UI79"/>
<keyword evidence="3" id="KW-0012">Acyltransferase</keyword>
<feature type="transmembrane region" description="Helical" evidence="1">
    <location>
        <begin position="323"/>
        <end position="344"/>
    </location>
</feature>
<dbReference type="GO" id="GO:0016747">
    <property type="term" value="F:acyltransferase activity, transferring groups other than amino-acyl groups"/>
    <property type="evidence" value="ECO:0007669"/>
    <property type="project" value="InterPro"/>
</dbReference>
<accession>A0A1H7UI79</accession>
<dbReference type="PANTHER" id="PTHR23028">
    <property type="entry name" value="ACETYLTRANSFERASE"/>
    <property type="match status" value="1"/>
</dbReference>
<feature type="transmembrane region" description="Helical" evidence="1">
    <location>
        <begin position="158"/>
        <end position="188"/>
    </location>
</feature>
<protein>
    <submittedName>
        <fullName evidence="3">Peptidoglycan/LPS O-acetylase OafA/YrhL, contains acyltransferase and SGNH-hydrolase domains</fullName>
    </submittedName>
</protein>
<reference evidence="3 4" key="1">
    <citation type="submission" date="2016-10" db="EMBL/GenBank/DDBJ databases">
        <authorList>
            <person name="de Groot N.N."/>
        </authorList>
    </citation>
    <scope>NUCLEOTIDE SEQUENCE [LARGE SCALE GENOMIC DNA]</scope>
    <source>
        <strain evidence="3 4">DSM 43357</strain>
    </source>
</reference>
<dbReference type="PANTHER" id="PTHR23028:SF53">
    <property type="entry name" value="ACYL_TRANSF_3 DOMAIN-CONTAINING PROTEIN"/>
    <property type="match status" value="1"/>
</dbReference>
<dbReference type="OrthoDB" id="9807745at2"/>
<dbReference type="EMBL" id="FOBF01000008">
    <property type="protein sequence ID" value="SEL95967.1"/>
    <property type="molecule type" value="Genomic_DNA"/>
</dbReference>
<dbReference type="InterPro" id="IPR002656">
    <property type="entry name" value="Acyl_transf_3_dom"/>
</dbReference>
<feature type="transmembrane region" description="Helical" evidence="1">
    <location>
        <begin position="93"/>
        <end position="114"/>
    </location>
</feature>
<organism evidence="3 4">
    <name type="scientific">Nonomuraea pusilla</name>
    <dbReference type="NCBI Taxonomy" id="46177"/>
    <lineage>
        <taxon>Bacteria</taxon>
        <taxon>Bacillati</taxon>
        <taxon>Actinomycetota</taxon>
        <taxon>Actinomycetes</taxon>
        <taxon>Streptosporangiales</taxon>
        <taxon>Streptosporangiaceae</taxon>
        <taxon>Nonomuraea</taxon>
    </lineage>
</organism>
<evidence type="ECO:0000313" key="3">
    <source>
        <dbReference type="EMBL" id="SEL95967.1"/>
    </source>
</evidence>
<dbReference type="GO" id="GO:0016020">
    <property type="term" value="C:membrane"/>
    <property type="evidence" value="ECO:0007669"/>
    <property type="project" value="TreeGrafter"/>
</dbReference>
<keyword evidence="3" id="KW-0378">Hydrolase</keyword>
<feature type="transmembrane region" description="Helical" evidence="1">
    <location>
        <begin position="262"/>
        <end position="287"/>
    </location>
</feature>
<dbReference type="STRING" id="46177.SAMN05660976_03802"/>
<dbReference type="InterPro" id="IPR050879">
    <property type="entry name" value="Acyltransferase_3"/>
</dbReference>